<gene>
    <name evidence="2" type="ORF">EDE15_4545</name>
</gene>
<comment type="caution">
    <text evidence="2">The sequence shown here is derived from an EMBL/GenBank/DDBJ whole genome shotgun (WGS) entry which is preliminary data.</text>
</comment>
<evidence type="ECO:0000313" key="2">
    <source>
        <dbReference type="EMBL" id="RSL18935.1"/>
    </source>
</evidence>
<keyword evidence="1" id="KW-0812">Transmembrane</keyword>
<feature type="transmembrane region" description="Helical" evidence="1">
    <location>
        <begin position="56"/>
        <end position="75"/>
    </location>
</feature>
<sequence length="89" mass="9724">MKSRIAIWATLGALVVVAWRIYISATLSNSLGTDGVGRALVYLTCPIAMAGRHPQGFYFVLITNAATYALAGVVAETMRRYYLIRSDPK</sequence>
<dbReference type="Proteomes" id="UP000269669">
    <property type="component" value="Unassembled WGS sequence"/>
</dbReference>
<evidence type="ECO:0000313" key="3">
    <source>
        <dbReference type="Proteomes" id="UP000269669"/>
    </source>
</evidence>
<dbReference type="OrthoDB" id="122262at2"/>
<keyword evidence="1" id="KW-0472">Membrane</keyword>
<dbReference type="EMBL" id="RSDW01000001">
    <property type="protein sequence ID" value="RSL18935.1"/>
    <property type="molecule type" value="Genomic_DNA"/>
</dbReference>
<name>A0A428MPY8_9BACT</name>
<dbReference type="RefSeq" id="WP_125487212.1">
    <property type="nucleotide sequence ID" value="NZ_RSDW01000001.1"/>
</dbReference>
<evidence type="ECO:0000256" key="1">
    <source>
        <dbReference type="SAM" id="Phobius"/>
    </source>
</evidence>
<accession>A0A428MPY8</accession>
<reference evidence="2 3" key="1">
    <citation type="submission" date="2018-12" db="EMBL/GenBank/DDBJ databases">
        <title>Sequencing of bacterial isolates from soil warming experiment in Harvard Forest, Massachusetts, USA.</title>
        <authorList>
            <person name="Deangelis K."/>
        </authorList>
    </citation>
    <scope>NUCLEOTIDE SEQUENCE [LARGE SCALE GENOMIC DNA]</scope>
    <source>
        <strain evidence="2 3">EB153</strain>
    </source>
</reference>
<keyword evidence="1" id="KW-1133">Transmembrane helix</keyword>
<protein>
    <submittedName>
        <fullName evidence="2">Uncharacterized protein</fullName>
    </submittedName>
</protein>
<keyword evidence="3" id="KW-1185">Reference proteome</keyword>
<organism evidence="2 3">
    <name type="scientific">Edaphobacter aggregans</name>
    <dbReference type="NCBI Taxonomy" id="570835"/>
    <lineage>
        <taxon>Bacteria</taxon>
        <taxon>Pseudomonadati</taxon>
        <taxon>Acidobacteriota</taxon>
        <taxon>Terriglobia</taxon>
        <taxon>Terriglobales</taxon>
        <taxon>Acidobacteriaceae</taxon>
        <taxon>Edaphobacter</taxon>
    </lineage>
</organism>
<dbReference type="AlphaFoldDB" id="A0A428MPY8"/>
<proteinExistence type="predicted"/>